<dbReference type="GO" id="GO:0030659">
    <property type="term" value="C:cytoplasmic vesicle membrane"/>
    <property type="evidence" value="ECO:0007669"/>
    <property type="project" value="TreeGrafter"/>
</dbReference>
<dbReference type="WBParaSite" id="PSU_v2.g11890.t1">
    <property type="protein sequence ID" value="PSU_v2.g11890.t1"/>
    <property type="gene ID" value="PSU_v2.g11890"/>
</dbReference>
<dbReference type="AlphaFoldDB" id="A0A914XY58"/>
<keyword evidence="2 6" id="KW-0812">Transmembrane</keyword>
<dbReference type="GO" id="GO:0005886">
    <property type="term" value="C:plasma membrane"/>
    <property type="evidence" value="ECO:0007669"/>
    <property type="project" value="TreeGrafter"/>
</dbReference>
<feature type="transmembrane region" description="Helical" evidence="6">
    <location>
        <begin position="281"/>
        <end position="299"/>
    </location>
</feature>
<dbReference type="GO" id="GO:0018996">
    <property type="term" value="P:molting cycle, collagen and cuticulin-based cuticle"/>
    <property type="evidence" value="ECO:0007669"/>
    <property type="project" value="TreeGrafter"/>
</dbReference>
<keyword evidence="8" id="KW-1185">Reference proteome</keyword>
<proteinExistence type="predicted"/>
<evidence type="ECO:0000313" key="8">
    <source>
        <dbReference type="Proteomes" id="UP000887577"/>
    </source>
</evidence>
<evidence type="ECO:0000256" key="1">
    <source>
        <dbReference type="ARBA" id="ARBA00004141"/>
    </source>
</evidence>
<keyword evidence="3 6" id="KW-1133">Transmembrane helix</keyword>
<evidence type="ECO:0000256" key="3">
    <source>
        <dbReference type="ARBA" id="ARBA00022989"/>
    </source>
</evidence>
<accession>A0A914XY58</accession>
<keyword evidence="4 6" id="KW-0472">Membrane</keyword>
<feature type="transmembrane region" description="Helical" evidence="6">
    <location>
        <begin position="146"/>
        <end position="166"/>
    </location>
</feature>
<dbReference type="GO" id="GO:0006897">
    <property type="term" value="P:endocytosis"/>
    <property type="evidence" value="ECO:0007669"/>
    <property type="project" value="TreeGrafter"/>
</dbReference>
<dbReference type="Proteomes" id="UP000887577">
    <property type="component" value="Unplaced"/>
</dbReference>
<evidence type="ECO:0000256" key="6">
    <source>
        <dbReference type="SAM" id="Phobius"/>
    </source>
</evidence>
<evidence type="ECO:0000256" key="2">
    <source>
        <dbReference type="ARBA" id="ARBA00022692"/>
    </source>
</evidence>
<keyword evidence="5" id="KW-0325">Glycoprotein</keyword>
<sequence>MYDTISNDVTFQGPNNTILTFQNICEPFCGINEMLIKGVTTPSFLVDRYYPIFKIIVYDVNIGKFIFKRTEDDKGRLTASKLMVFYYTTFVDSEEKKMQLDELDQKVVKLIKAHNDNPNNTIDIVLHGTFPVQKEVERGFEETTPLILLGVILGLICFTVTTALSAQLFRQLGCQTFLWAFCGILISIFSIAASFGSICLIGFSINTVIAMTPFIAISFILNAIVLYQINDIWHRLSSGLTKRTQHVINEAAEFGKNINNGHLPLTQKNSFIYRVTKPERLAYLFFYCPVIIMTCQCAPTETLKESAVKNRANPECFSRKIKRTFTNSFIVPYSKFLQTSLGKIIFVSIFTIGFLWPASYGVRKIKNEMDFKKILPQNSASLQAFEFMEEHVWKDFLQFVFIVNKPPNFTDEKEYLPFREMVSEIEQIKEAYGPKSNMMWLIDYLNHEFDINYHKNFSMKSINMTRFIPFISQEPYNAWNDGLKYT</sequence>
<dbReference type="InterPro" id="IPR051697">
    <property type="entry name" value="Patched_domain-protein"/>
</dbReference>
<feature type="transmembrane region" description="Helical" evidence="6">
    <location>
        <begin position="209"/>
        <end position="229"/>
    </location>
</feature>
<dbReference type="Pfam" id="PF02460">
    <property type="entry name" value="Patched"/>
    <property type="match status" value="1"/>
</dbReference>
<dbReference type="InterPro" id="IPR003392">
    <property type="entry name" value="PTHD_SSD"/>
</dbReference>
<comment type="subcellular location">
    <subcellularLocation>
        <location evidence="1">Membrane</location>
        <topology evidence="1">Multi-pass membrane protein</topology>
    </subcellularLocation>
</comment>
<evidence type="ECO:0000256" key="5">
    <source>
        <dbReference type="ARBA" id="ARBA00023180"/>
    </source>
</evidence>
<dbReference type="PANTHER" id="PTHR10796:SF189">
    <property type="entry name" value="SSD DOMAIN-CONTAINING PROTEIN"/>
    <property type="match status" value="1"/>
</dbReference>
<protein>
    <submittedName>
        <fullName evidence="9">SSD domain-containing protein</fullName>
    </submittedName>
</protein>
<name>A0A914XY58_9BILA</name>
<dbReference type="PANTHER" id="PTHR10796">
    <property type="entry name" value="PATCHED-RELATED"/>
    <property type="match status" value="1"/>
</dbReference>
<evidence type="ECO:0000256" key="4">
    <source>
        <dbReference type="ARBA" id="ARBA00023136"/>
    </source>
</evidence>
<evidence type="ECO:0000313" key="9">
    <source>
        <dbReference type="WBParaSite" id="PSU_v2.g11890.t1"/>
    </source>
</evidence>
<feature type="transmembrane region" description="Helical" evidence="6">
    <location>
        <begin position="178"/>
        <end position="203"/>
    </location>
</feature>
<organism evidence="8 9">
    <name type="scientific">Panagrolaimus superbus</name>
    <dbReference type="NCBI Taxonomy" id="310955"/>
    <lineage>
        <taxon>Eukaryota</taxon>
        <taxon>Metazoa</taxon>
        <taxon>Ecdysozoa</taxon>
        <taxon>Nematoda</taxon>
        <taxon>Chromadorea</taxon>
        <taxon>Rhabditida</taxon>
        <taxon>Tylenchina</taxon>
        <taxon>Panagrolaimomorpha</taxon>
        <taxon>Panagrolaimoidea</taxon>
        <taxon>Panagrolaimidae</taxon>
        <taxon>Panagrolaimus</taxon>
    </lineage>
</organism>
<feature type="domain" description="Patched" evidence="7">
    <location>
        <begin position="155"/>
        <end position="252"/>
    </location>
</feature>
<feature type="transmembrane region" description="Helical" evidence="6">
    <location>
        <begin position="344"/>
        <end position="362"/>
    </location>
</feature>
<reference evidence="9" key="1">
    <citation type="submission" date="2022-11" db="UniProtKB">
        <authorList>
            <consortium name="WormBaseParasite"/>
        </authorList>
    </citation>
    <scope>IDENTIFICATION</scope>
</reference>
<evidence type="ECO:0000259" key="7">
    <source>
        <dbReference type="Pfam" id="PF02460"/>
    </source>
</evidence>